<keyword evidence="7" id="KW-1185">Reference proteome</keyword>
<sequence length="330" mass="36550">MAGLHGTFGIAARNFTPYPEIPNAEALVQYGVRMEELGFDSIWVWDHIFLGVDPHFPILDSLTLLTAIAARTKKIKLSTGILVLPLRNPVVLAKQLSTIDQLSNGRLLMAMAAGWYKREFDAVGVPYEQRGKIMGDNLEILKRLWTEDMVSGEWTNHSIPAGVMFPKPVQSPCPLLIGGYADRVLKRAAVEGDGWLTYFYTPESFVESWAKVCNYATEAGKDPATLMNGNQLPIMVGPSRAAVETRMMEWLNVDFDIAQGSQSTMQSAIMGNVDECVAQLKAHIDVGVQKLIFVPYKYEMAQVEIIAKEIVPRLRAYVAEKNSSVELVAG</sequence>
<protein>
    <submittedName>
        <fullName evidence="6">TIGR03619 family F420-dependent LLM class oxidoreductase</fullName>
        <ecNumber evidence="6">1.-.-.-</ecNumber>
    </submittedName>
</protein>
<name>A0ABU8WA49_9BURK</name>
<keyword evidence="4" id="KW-0503">Monooxygenase</keyword>
<reference evidence="6 7" key="1">
    <citation type="submission" date="2024-03" db="EMBL/GenBank/DDBJ databases">
        <title>Novel species of the genus Variovorax.</title>
        <authorList>
            <person name="Liu Q."/>
            <person name="Xin Y.-H."/>
        </authorList>
    </citation>
    <scope>NUCLEOTIDE SEQUENCE [LARGE SCALE GENOMIC DNA]</scope>
    <source>
        <strain evidence="6 7">KACC 18501</strain>
    </source>
</reference>
<keyword evidence="3 6" id="KW-0560">Oxidoreductase</keyword>
<proteinExistence type="predicted"/>
<dbReference type="Proteomes" id="UP001363010">
    <property type="component" value="Unassembled WGS sequence"/>
</dbReference>
<keyword evidence="1" id="KW-0285">Flavoprotein</keyword>
<evidence type="ECO:0000256" key="2">
    <source>
        <dbReference type="ARBA" id="ARBA00022643"/>
    </source>
</evidence>
<dbReference type="EMBL" id="JBBKZV010000045">
    <property type="protein sequence ID" value="MEJ8826915.1"/>
    <property type="molecule type" value="Genomic_DNA"/>
</dbReference>
<dbReference type="InterPro" id="IPR019921">
    <property type="entry name" value="Lucif-like_OxRdtase_Rv2161c"/>
</dbReference>
<evidence type="ECO:0000313" key="7">
    <source>
        <dbReference type="Proteomes" id="UP001363010"/>
    </source>
</evidence>
<comment type="caution">
    <text evidence="6">The sequence shown here is derived from an EMBL/GenBank/DDBJ whole genome shotgun (WGS) entry which is preliminary data.</text>
</comment>
<dbReference type="EC" id="1.-.-.-" evidence="6"/>
<accession>A0ABU8WA49</accession>
<dbReference type="GO" id="GO:0016491">
    <property type="term" value="F:oxidoreductase activity"/>
    <property type="evidence" value="ECO:0007669"/>
    <property type="project" value="UniProtKB-KW"/>
</dbReference>
<evidence type="ECO:0000256" key="3">
    <source>
        <dbReference type="ARBA" id="ARBA00023002"/>
    </source>
</evidence>
<organism evidence="6 7">
    <name type="scientific">Variovorax humicola</name>
    <dbReference type="NCBI Taxonomy" id="1769758"/>
    <lineage>
        <taxon>Bacteria</taxon>
        <taxon>Pseudomonadati</taxon>
        <taxon>Pseudomonadota</taxon>
        <taxon>Betaproteobacteria</taxon>
        <taxon>Burkholderiales</taxon>
        <taxon>Comamonadaceae</taxon>
        <taxon>Variovorax</taxon>
    </lineage>
</organism>
<gene>
    <name evidence="6" type="ORF">WKW80_33780</name>
</gene>
<dbReference type="SUPFAM" id="SSF51679">
    <property type="entry name" value="Bacterial luciferase-like"/>
    <property type="match status" value="1"/>
</dbReference>
<dbReference type="InterPro" id="IPR050172">
    <property type="entry name" value="SsuD_RutA_monooxygenase"/>
</dbReference>
<feature type="domain" description="Luciferase-like" evidence="5">
    <location>
        <begin position="20"/>
        <end position="259"/>
    </location>
</feature>
<dbReference type="RefSeq" id="WP_340367949.1">
    <property type="nucleotide sequence ID" value="NZ_JBBKZV010000045.1"/>
</dbReference>
<dbReference type="PANTHER" id="PTHR42847:SF4">
    <property type="entry name" value="ALKANESULFONATE MONOOXYGENASE-RELATED"/>
    <property type="match status" value="1"/>
</dbReference>
<dbReference type="PANTHER" id="PTHR42847">
    <property type="entry name" value="ALKANESULFONATE MONOOXYGENASE"/>
    <property type="match status" value="1"/>
</dbReference>
<evidence type="ECO:0000256" key="1">
    <source>
        <dbReference type="ARBA" id="ARBA00022630"/>
    </source>
</evidence>
<dbReference type="NCBIfam" id="TIGR03619">
    <property type="entry name" value="F420_Rv2161c"/>
    <property type="match status" value="1"/>
</dbReference>
<evidence type="ECO:0000256" key="4">
    <source>
        <dbReference type="ARBA" id="ARBA00023033"/>
    </source>
</evidence>
<keyword evidence="2" id="KW-0288">FMN</keyword>
<dbReference type="InterPro" id="IPR011251">
    <property type="entry name" value="Luciferase-like_dom"/>
</dbReference>
<dbReference type="Pfam" id="PF00296">
    <property type="entry name" value="Bac_luciferase"/>
    <property type="match status" value="1"/>
</dbReference>
<dbReference type="InterPro" id="IPR036661">
    <property type="entry name" value="Luciferase-like_sf"/>
</dbReference>
<dbReference type="Gene3D" id="3.20.20.30">
    <property type="entry name" value="Luciferase-like domain"/>
    <property type="match status" value="1"/>
</dbReference>
<evidence type="ECO:0000313" key="6">
    <source>
        <dbReference type="EMBL" id="MEJ8826915.1"/>
    </source>
</evidence>
<evidence type="ECO:0000259" key="5">
    <source>
        <dbReference type="Pfam" id="PF00296"/>
    </source>
</evidence>